<dbReference type="AlphaFoldDB" id="A0A919KXR8"/>
<evidence type="ECO:0000313" key="2">
    <source>
        <dbReference type="Proteomes" id="UP000627369"/>
    </source>
</evidence>
<comment type="caution">
    <text evidence="1">The sequence shown here is derived from an EMBL/GenBank/DDBJ whole genome shotgun (WGS) entry which is preliminary data.</text>
</comment>
<organism evidence="1 2">
    <name type="scientific">Promicromonospora soli</name>
    <dbReference type="NCBI Taxonomy" id="2035533"/>
    <lineage>
        <taxon>Bacteria</taxon>
        <taxon>Bacillati</taxon>
        <taxon>Actinomycetota</taxon>
        <taxon>Actinomycetes</taxon>
        <taxon>Micrococcales</taxon>
        <taxon>Promicromonosporaceae</taxon>
        <taxon>Promicromonospora</taxon>
    </lineage>
</organism>
<protein>
    <submittedName>
        <fullName evidence="1">Uncharacterized protein</fullName>
    </submittedName>
</protein>
<dbReference type="Proteomes" id="UP000627369">
    <property type="component" value="Unassembled WGS sequence"/>
</dbReference>
<gene>
    <name evidence="1" type="ORF">GCM10017772_37540</name>
</gene>
<name>A0A919KXR8_9MICO</name>
<reference evidence="1" key="1">
    <citation type="journal article" date="2014" name="Int. J. Syst. Evol. Microbiol.">
        <title>Complete genome sequence of Corynebacterium casei LMG S-19264T (=DSM 44701T), isolated from a smear-ripened cheese.</title>
        <authorList>
            <consortium name="US DOE Joint Genome Institute (JGI-PGF)"/>
            <person name="Walter F."/>
            <person name="Albersmeier A."/>
            <person name="Kalinowski J."/>
            <person name="Ruckert C."/>
        </authorList>
    </citation>
    <scope>NUCLEOTIDE SEQUENCE</scope>
    <source>
        <strain evidence="1">CGMCC 4.7398</strain>
    </source>
</reference>
<keyword evidence="2" id="KW-1185">Reference proteome</keyword>
<dbReference type="EMBL" id="BNAS01000006">
    <property type="protein sequence ID" value="GHH77185.1"/>
    <property type="molecule type" value="Genomic_DNA"/>
</dbReference>
<reference evidence="1" key="2">
    <citation type="submission" date="2020-09" db="EMBL/GenBank/DDBJ databases">
        <authorList>
            <person name="Sun Q."/>
            <person name="Zhou Y."/>
        </authorList>
    </citation>
    <scope>NUCLEOTIDE SEQUENCE</scope>
    <source>
        <strain evidence="1">CGMCC 4.7398</strain>
    </source>
</reference>
<evidence type="ECO:0000313" key="1">
    <source>
        <dbReference type="EMBL" id="GHH77185.1"/>
    </source>
</evidence>
<accession>A0A919KXR8</accession>
<sequence>MTCWWSSPTCETAWMRDDGWARQRAEAVRVQAERLEARQDAEHARAEAMLRDFVAAARTAGLAPEDLLVQGYGGRSTARTGLKGWYLRVDRTLGISTDGDFYVLTAPIGLLDRVRGVRPDPRRPPLTLGAGGKDGESVPLADALDRVLPGWRTR</sequence>
<proteinExistence type="predicted"/>